<gene>
    <name evidence="3" type="ORF">SAMN02745244_00903</name>
</gene>
<sequence>MPERIPQLDRLAAAGKEAPMLPPSEIRRRGNRRRAGRYLGTAAGVAALAIIAGVAVWQSPLLDDRSGPDWAGPSPSPTASPTATPTPPPTPTTVPPTPSTPGSPVAPEVPSVTPPGWANVPTADLLLDPQVTGEVKAEHEPPPGVAIGLCDPGDYGSPSTFLVRELGLAGDAYPTDVWAVVLGYPSVDAATAGFDTINDAAINCAGQLEDAGLTDARIQDHSDDVVLNPDIVDAEPVRVGYSFGFGLIPEDAYDTGRWTESTVLQAGERVMWITTTFDGQDFNCSVAPDPDAQQCLRPAAVPSLLTLLVE</sequence>
<keyword evidence="4" id="KW-1185">Reference proteome</keyword>
<proteinExistence type="predicted"/>
<evidence type="ECO:0000313" key="4">
    <source>
        <dbReference type="Proteomes" id="UP000184512"/>
    </source>
</evidence>
<name>A0A1M6DEF9_9ACTN</name>
<reference evidence="3 4" key="1">
    <citation type="submission" date="2016-11" db="EMBL/GenBank/DDBJ databases">
        <authorList>
            <person name="Jaros S."/>
            <person name="Januszkiewicz K."/>
            <person name="Wedrychowicz H."/>
        </authorList>
    </citation>
    <scope>NUCLEOTIDE SEQUENCE [LARGE SCALE GENOMIC DNA]</scope>
    <source>
        <strain evidence="3 4">DSM 12906</strain>
    </source>
</reference>
<dbReference type="STRING" id="1123357.SAMN02745244_00903"/>
<keyword evidence="2" id="KW-0812">Transmembrane</keyword>
<feature type="compositionally biased region" description="Pro residues" evidence="1">
    <location>
        <begin position="74"/>
        <end position="101"/>
    </location>
</feature>
<feature type="transmembrane region" description="Helical" evidence="2">
    <location>
        <begin position="38"/>
        <end position="57"/>
    </location>
</feature>
<protein>
    <submittedName>
        <fullName evidence="3">Uncharacterized protein</fullName>
    </submittedName>
</protein>
<dbReference type="OrthoDB" id="3728713at2"/>
<evidence type="ECO:0000256" key="1">
    <source>
        <dbReference type="SAM" id="MobiDB-lite"/>
    </source>
</evidence>
<evidence type="ECO:0000256" key="2">
    <source>
        <dbReference type="SAM" id="Phobius"/>
    </source>
</evidence>
<dbReference type="RefSeq" id="WP_073186353.1">
    <property type="nucleotide sequence ID" value="NZ_FQZG01000012.1"/>
</dbReference>
<feature type="region of interest" description="Disordered" evidence="1">
    <location>
        <begin position="65"/>
        <end position="121"/>
    </location>
</feature>
<accession>A0A1M6DEF9</accession>
<dbReference type="EMBL" id="FQZG01000012">
    <property type="protein sequence ID" value="SHI71378.1"/>
    <property type="molecule type" value="Genomic_DNA"/>
</dbReference>
<dbReference type="AlphaFoldDB" id="A0A1M6DEF9"/>
<dbReference type="Proteomes" id="UP000184512">
    <property type="component" value="Unassembled WGS sequence"/>
</dbReference>
<keyword evidence="2" id="KW-0472">Membrane</keyword>
<keyword evidence="2" id="KW-1133">Transmembrane helix</keyword>
<evidence type="ECO:0000313" key="3">
    <source>
        <dbReference type="EMBL" id="SHI71378.1"/>
    </source>
</evidence>
<organism evidence="3 4">
    <name type="scientific">Tessaracoccus bendigoensis DSM 12906</name>
    <dbReference type="NCBI Taxonomy" id="1123357"/>
    <lineage>
        <taxon>Bacteria</taxon>
        <taxon>Bacillati</taxon>
        <taxon>Actinomycetota</taxon>
        <taxon>Actinomycetes</taxon>
        <taxon>Propionibacteriales</taxon>
        <taxon>Propionibacteriaceae</taxon>
        <taxon>Tessaracoccus</taxon>
    </lineage>
</organism>